<dbReference type="GO" id="GO:0003723">
    <property type="term" value="F:RNA binding"/>
    <property type="evidence" value="ECO:0007669"/>
    <property type="project" value="UniProtKB-KW"/>
</dbReference>
<evidence type="ECO:0000256" key="1">
    <source>
        <dbReference type="ARBA" id="ARBA00022884"/>
    </source>
</evidence>
<name>A0A7W7GNQ3_9MICC</name>
<dbReference type="Pfam" id="PF01728">
    <property type="entry name" value="FtsJ"/>
    <property type="match status" value="1"/>
</dbReference>
<comment type="caution">
    <text evidence="5">The sequence shown here is derived from an EMBL/GenBank/DDBJ whole genome shotgun (WGS) entry which is preliminary data.</text>
</comment>
<dbReference type="AlphaFoldDB" id="A0A7W7GNQ3"/>
<sequence>MSVPGDPSAPGQKDAVPNLGSAAVVATTIRADRALAARGLARSRSEAVAMIRSGGVLLNGHAVAKPSTPVSSRDELAVADAGPRYVSRAAHKLLSALDAFGDVPVAGRRALDAGACTGGFTQVLLERGAARVAAVDVGHGQLHPALRDDDRVLVREGLNVRTIDLEDIDGSVDLIVSDLSFISLRLVVDALARVAVHGAHVLLMVKPQFEVGRARLPRTGVVTDAGHRRDAVVGVLEAAARAGLRPVAAARSGLPGQDGNVEFFLHLQLTSPPSGSASAGDPRLWLDGQRIDWS</sequence>
<dbReference type="SUPFAM" id="SSF53335">
    <property type="entry name" value="S-adenosyl-L-methionine-dependent methyltransferases"/>
    <property type="match status" value="1"/>
</dbReference>
<evidence type="ECO:0000313" key="6">
    <source>
        <dbReference type="Proteomes" id="UP000540191"/>
    </source>
</evidence>
<dbReference type="PANTHER" id="PTHR32319:SF0">
    <property type="entry name" value="BACTERIAL HEMOLYSIN-LIKE PROTEIN"/>
    <property type="match status" value="1"/>
</dbReference>
<dbReference type="SUPFAM" id="SSF55174">
    <property type="entry name" value="Alpha-L RNA-binding motif"/>
    <property type="match status" value="1"/>
</dbReference>
<keyword evidence="6" id="KW-1185">Reference proteome</keyword>
<reference evidence="5 6" key="1">
    <citation type="submission" date="2020-08" db="EMBL/GenBank/DDBJ databases">
        <title>Sequencing the genomes of 1000 actinobacteria strains.</title>
        <authorList>
            <person name="Klenk H.-P."/>
        </authorList>
    </citation>
    <scope>NUCLEOTIDE SEQUENCE [LARGE SCALE GENOMIC DNA]</scope>
    <source>
        <strain evidence="5 6">DSM 23974</strain>
    </source>
</reference>
<evidence type="ECO:0000313" key="5">
    <source>
        <dbReference type="EMBL" id="MBB4735477.1"/>
    </source>
</evidence>
<keyword evidence="5" id="KW-0489">Methyltransferase</keyword>
<dbReference type="EMBL" id="JACHNA010000001">
    <property type="protein sequence ID" value="MBB4735477.1"/>
    <property type="molecule type" value="Genomic_DNA"/>
</dbReference>
<gene>
    <name evidence="5" type="ORF">HDA30_000985</name>
</gene>
<dbReference type="Gene3D" id="3.10.290.10">
    <property type="entry name" value="RNA-binding S4 domain"/>
    <property type="match status" value="1"/>
</dbReference>
<dbReference type="Proteomes" id="UP000540191">
    <property type="component" value="Unassembled WGS sequence"/>
</dbReference>
<evidence type="ECO:0000256" key="3">
    <source>
        <dbReference type="PROSITE-ProRule" id="PRU00182"/>
    </source>
</evidence>
<dbReference type="InterPro" id="IPR002942">
    <property type="entry name" value="S4_RNA-bd"/>
</dbReference>
<dbReference type="CDD" id="cd00165">
    <property type="entry name" value="S4"/>
    <property type="match status" value="1"/>
</dbReference>
<evidence type="ECO:0000256" key="2">
    <source>
        <dbReference type="ARBA" id="ARBA00029460"/>
    </source>
</evidence>
<dbReference type="CDD" id="cd02440">
    <property type="entry name" value="AdoMet_MTases"/>
    <property type="match status" value="1"/>
</dbReference>
<dbReference type="Gene3D" id="3.40.50.150">
    <property type="entry name" value="Vaccinia Virus protein VP39"/>
    <property type="match status" value="1"/>
</dbReference>
<dbReference type="SMART" id="SM00363">
    <property type="entry name" value="S4"/>
    <property type="match status" value="1"/>
</dbReference>
<dbReference type="GO" id="GO:0008168">
    <property type="term" value="F:methyltransferase activity"/>
    <property type="evidence" value="ECO:0007669"/>
    <property type="project" value="UniProtKB-KW"/>
</dbReference>
<dbReference type="EC" id="2.1.1.227" evidence="5"/>
<feature type="domain" description="RNA-binding S4" evidence="4">
    <location>
        <begin position="29"/>
        <end position="94"/>
    </location>
</feature>
<dbReference type="Pfam" id="PF01479">
    <property type="entry name" value="S4"/>
    <property type="match status" value="1"/>
</dbReference>
<dbReference type="InterPro" id="IPR002877">
    <property type="entry name" value="RNA_MeTrfase_FtsJ_dom"/>
</dbReference>
<dbReference type="EC" id="2.1.1.226" evidence="5"/>
<dbReference type="GO" id="GO:0032259">
    <property type="term" value="P:methylation"/>
    <property type="evidence" value="ECO:0007669"/>
    <property type="project" value="UniProtKB-KW"/>
</dbReference>
<dbReference type="InterPro" id="IPR047048">
    <property type="entry name" value="TlyA"/>
</dbReference>
<organism evidence="5 6">
    <name type="scientific">Micrococcus cohnii</name>
    <dbReference type="NCBI Taxonomy" id="993416"/>
    <lineage>
        <taxon>Bacteria</taxon>
        <taxon>Bacillati</taxon>
        <taxon>Actinomycetota</taxon>
        <taxon>Actinomycetes</taxon>
        <taxon>Micrococcales</taxon>
        <taxon>Micrococcaceae</taxon>
        <taxon>Micrococcus</taxon>
    </lineage>
</organism>
<proteinExistence type="inferred from homology"/>
<protein>
    <submittedName>
        <fullName evidence="5">23S rRNA (Cytidine1920-2'-O)/16S rRNA (Cytidine1409-2'-O)-methyltransferase</fullName>
        <ecNumber evidence="5">2.1.1.226</ecNumber>
        <ecNumber evidence="5">2.1.1.227</ecNumber>
    </submittedName>
</protein>
<dbReference type="PANTHER" id="PTHR32319">
    <property type="entry name" value="BACTERIAL HEMOLYSIN-LIKE PROTEIN"/>
    <property type="match status" value="1"/>
</dbReference>
<evidence type="ECO:0000259" key="4">
    <source>
        <dbReference type="SMART" id="SM00363"/>
    </source>
</evidence>
<keyword evidence="1 3" id="KW-0694">RNA-binding</keyword>
<dbReference type="PROSITE" id="PS50889">
    <property type="entry name" value="S4"/>
    <property type="match status" value="1"/>
</dbReference>
<dbReference type="InterPro" id="IPR029063">
    <property type="entry name" value="SAM-dependent_MTases_sf"/>
</dbReference>
<dbReference type="PIRSF" id="PIRSF005578">
    <property type="entry name" value="TlyA"/>
    <property type="match status" value="1"/>
</dbReference>
<keyword evidence="5" id="KW-0808">Transferase</keyword>
<comment type="similarity">
    <text evidence="2">Belongs to the TlyA family.</text>
</comment>
<accession>A0A7W7GNQ3</accession>
<dbReference type="InterPro" id="IPR036986">
    <property type="entry name" value="S4_RNA-bd_sf"/>
</dbReference>
<dbReference type="InterPro" id="IPR004538">
    <property type="entry name" value="Hemolysin_A/TlyA"/>
</dbReference>